<gene>
    <name evidence="7" type="ORF">AB4875_13685</name>
</gene>
<dbReference type="RefSeq" id="WP_368376615.1">
    <property type="nucleotide sequence ID" value="NZ_JBFRYB010000001.1"/>
</dbReference>
<accession>A0ABV3TY57</accession>
<evidence type="ECO:0000256" key="4">
    <source>
        <dbReference type="ARBA" id="ARBA00023136"/>
    </source>
</evidence>
<dbReference type="InterPro" id="IPR036640">
    <property type="entry name" value="ABC1_TM_sf"/>
</dbReference>
<dbReference type="EMBL" id="JBFRYB010000001">
    <property type="protein sequence ID" value="MEX1666540.1"/>
    <property type="molecule type" value="Genomic_DNA"/>
</dbReference>
<dbReference type="SUPFAM" id="SSF90123">
    <property type="entry name" value="ABC transporter transmembrane region"/>
    <property type="match status" value="1"/>
</dbReference>
<evidence type="ECO:0000256" key="3">
    <source>
        <dbReference type="ARBA" id="ARBA00022989"/>
    </source>
</evidence>
<feature type="transmembrane region" description="Helical" evidence="5">
    <location>
        <begin position="254"/>
        <end position="275"/>
    </location>
</feature>
<keyword evidence="3 5" id="KW-1133">Transmembrane helix</keyword>
<proteinExistence type="predicted"/>
<dbReference type="PANTHER" id="PTHR43394:SF4">
    <property type="entry name" value="TOXIN SECRETION ABC TRANSPORTER ATP-BINDING PROTEIN"/>
    <property type="match status" value="1"/>
</dbReference>
<comment type="caution">
    <text evidence="7">The sequence shown here is derived from an EMBL/GenBank/DDBJ whole genome shotgun (WGS) entry which is preliminary data.</text>
</comment>
<feature type="transmembrane region" description="Helical" evidence="5">
    <location>
        <begin position="28"/>
        <end position="50"/>
    </location>
</feature>
<evidence type="ECO:0000256" key="5">
    <source>
        <dbReference type="SAM" id="Phobius"/>
    </source>
</evidence>
<keyword evidence="4 5" id="KW-0472">Membrane</keyword>
<feature type="transmembrane region" description="Helical" evidence="5">
    <location>
        <begin position="140"/>
        <end position="161"/>
    </location>
</feature>
<dbReference type="InterPro" id="IPR039421">
    <property type="entry name" value="Type_1_exporter"/>
</dbReference>
<feature type="transmembrane region" description="Helical" evidence="5">
    <location>
        <begin position="62"/>
        <end position="86"/>
    </location>
</feature>
<evidence type="ECO:0000256" key="1">
    <source>
        <dbReference type="ARBA" id="ARBA00004651"/>
    </source>
</evidence>
<evidence type="ECO:0000259" key="6">
    <source>
        <dbReference type="PROSITE" id="PS50929"/>
    </source>
</evidence>
<comment type="subcellular location">
    <subcellularLocation>
        <location evidence="1">Cell membrane</location>
        <topology evidence="1">Multi-pass membrane protein</topology>
    </subcellularLocation>
</comment>
<feature type="transmembrane region" description="Helical" evidence="5">
    <location>
        <begin position="281"/>
        <end position="299"/>
    </location>
</feature>
<organism evidence="7 8">
    <name type="scientific">Zhongshania arctica</name>
    <dbReference type="NCBI Taxonomy" id="3238302"/>
    <lineage>
        <taxon>Bacteria</taxon>
        <taxon>Pseudomonadati</taxon>
        <taxon>Pseudomonadota</taxon>
        <taxon>Gammaproteobacteria</taxon>
        <taxon>Cellvibrionales</taxon>
        <taxon>Spongiibacteraceae</taxon>
        <taxon>Zhongshania</taxon>
    </lineage>
</organism>
<dbReference type="Pfam" id="PF00664">
    <property type="entry name" value="ABC_membrane"/>
    <property type="match status" value="1"/>
</dbReference>
<dbReference type="PANTHER" id="PTHR43394">
    <property type="entry name" value="ATP-DEPENDENT PERMEASE MDL1, MITOCHONDRIAL"/>
    <property type="match status" value="1"/>
</dbReference>
<name>A0ABV3TY57_9GAMM</name>
<dbReference type="Gene3D" id="1.20.1560.10">
    <property type="entry name" value="ABC transporter type 1, transmembrane domain"/>
    <property type="match status" value="1"/>
</dbReference>
<evidence type="ECO:0000256" key="2">
    <source>
        <dbReference type="ARBA" id="ARBA00022692"/>
    </source>
</evidence>
<sequence length="568" mass="64014">MESHTSTTKQEKHPAAFLWELISPDKHFFNVAIVYSVAISILTLSVPIAVQTLINTLVNISSLRAIIILSILLFLGLSISAALSAMRTRTMEYFQRRIYARLTAEVSLHTIYARHEYFAGRRNTDITNRYFDIVVLQKNIPFLLVDGFALLLQMIVGFTLVSFYHPVLLMFNLGVILSLLLIWRLWGHSAINTAVALSHAKYQTSKWLDSLAYAHEFFKSTRHIDYALERTEQLTAEYVKTHSDHFKYTFSQTIAFLMLYAAASAALLGIGGWLVTINQLSLGQLIAAELILAAILFGLSKTSEYLKFYYEMCGAADELGKIFSIPQENIEMRANRTMEGSYLSFENVTLDNNPCKFNFTIPEKTKIVVHAENVNTQYSFIHLLKRNIHPQSGAIQLAGVDFSDFDVYRLRQDIVVIDRAPIVECTIEEYLDMSQPGSAIAEMRSVLMQVNIMDEIDKLPQGLKTLLSPLGDPLSPASFLQLKLAATLLTQPKILILTPFFDLLTKESIKSIMNSISELPLTVLYFTKQDHSDSVDHQLQLGETKQTLIAGKNSQTILPLNDPGVDRE</sequence>
<dbReference type="PROSITE" id="PS50929">
    <property type="entry name" value="ABC_TM1F"/>
    <property type="match status" value="1"/>
</dbReference>
<dbReference type="Proteomes" id="UP001557484">
    <property type="component" value="Unassembled WGS sequence"/>
</dbReference>
<reference evidence="7 8" key="1">
    <citation type="journal article" date="2011" name="Int. J. Syst. Evol. Microbiol.">
        <title>Zhongshania antarctica gen. nov., sp. nov. and Zhongshania guokunii sp. nov., gammaproteobacteria respectively isolated from coastal attached (fast) ice and surface seawater of the Antarctic.</title>
        <authorList>
            <person name="Li H.J."/>
            <person name="Zhang X.Y."/>
            <person name="Chen C.X."/>
            <person name="Zhang Y.J."/>
            <person name="Gao Z.M."/>
            <person name="Yu Y."/>
            <person name="Chen X.L."/>
            <person name="Chen B."/>
            <person name="Zhang Y.Z."/>
        </authorList>
    </citation>
    <scope>NUCLEOTIDE SEQUENCE [LARGE SCALE GENOMIC DNA]</scope>
    <source>
        <strain evidence="7 8">R06B22</strain>
    </source>
</reference>
<dbReference type="Gene3D" id="3.40.50.300">
    <property type="entry name" value="P-loop containing nucleotide triphosphate hydrolases"/>
    <property type="match status" value="1"/>
</dbReference>
<evidence type="ECO:0000313" key="7">
    <source>
        <dbReference type="EMBL" id="MEX1666540.1"/>
    </source>
</evidence>
<feature type="transmembrane region" description="Helical" evidence="5">
    <location>
        <begin position="167"/>
        <end position="186"/>
    </location>
</feature>
<protein>
    <submittedName>
        <fullName evidence="7">ABC transporter transmembrane domain-containing protein</fullName>
    </submittedName>
</protein>
<dbReference type="InterPro" id="IPR011527">
    <property type="entry name" value="ABC1_TM_dom"/>
</dbReference>
<keyword evidence="2 5" id="KW-0812">Transmembrane</keyword>
<dbReference type="InterPro" id="IPR027417">
    <property type="entry name" value="P-loop_NTPase"/>
</dbReference>
<feature type="domain" description="ABC transmembrane type-1" evidence="6">
    <location>
        <begin position="31"/>
        <end position="311"/>
    </location>
</feature>
<keyword evidence="8" id="KW-1185">Reference proteome</keyword>
<evidence type="ECO:0000313" key="8">
    <source>
        <dbReference type="Proteomes" id="UP001557484"/>
    </source>
</evidence>
<dbReference type="SUPFAM" id="SSF52540">
    <property type="entry name" value="P-loop containing nucleoside triphosphate hydrolases"/>
    <property type="match status" value="1"/>
</dbReference>